<feature type="region of interest" description="Disordered" evidence="1">
    <location>
        <begin position="169"/>
        <end position="230"/>
    </location>
</feature>
<protein>
    <submittedName>
        <fullName evidence="2">Caudovirales tail fibre assembly protein</fullName>
    </submittedName>
</protein>
<dbReference type="EMBL" id="CAADJD010000009">
    <property type="protein sequence ID" value="VFS57687.1"/>
    <property type="molecule type" value="Genomic_DNA"/>
</dbReference>
<organism evidence="2 3">
    <name type="scientific">Kluyvera cryocrescens</name>
    <name type="common">Kluyvera citrophila</name>
    <dbReference type="NCBI Taxonomy" id="580"/>
    <lineage>
        <taxon>Bacteria</taxon>
        <taxon>Pseudomonadati</taxon>
        <taxon>Pseudomonadota</taxon>
        <taxon>Gammaproteobacteria</taxon>
        <taxon>Enterobacterales</taxon>
        <taxon>Enterobacteriaceae</taxon>
        <taxon>Kluyvera</taxon>
    </lineage>
</organism>
<reference evidence="2 3" key="1">
    <citation type="submission" date="2019-03" db="EMBL/GenBank/DDBJ databases">
        <authorList>
            <consortium name="Pathogen Informatics"/>
        </authorList>
    </citation>
    <scope>NUCLEOTIDE SEQUENCE [LARGE SCALE GENOMIC DNA]</scope>
    <source>
        <strain evidence="2 3">NCTC12993</strain>
    </source>
</reference>
<proteinExistence type="predicted"/>
<dbReference type="AlphaFoldDB" id="A0A485A895"/>
<evidence type="ECO:0000313" key="3">
    <source>
        <dbReference type="Proteomes" id="UP000401081"/>
    </source>
</evidence>
<dbReference type="InterPro" id="IPR003458">
    <property type="entry name" value="Phage_T4_Gp38_tail_assem"/>
</dbReference>
<accession>A0A485A895</accession>
<name>A0A485A895_KLUCR</name>
<sequence>MSAGTLTLANNSDVVAGIDTSFTTDLSAGDFIVVTTGGVTYTLPVKTIESDTALTLARNYNGPAVTAGAWTAMPRDTLNRISAQIAADTAYIIRQRVLEVDNWYQLLEVNGDVVIKMADGSTYTGPSWRKITGLLEVIDESALQAIATQVHSDAVQVATDKTTATQAAAEATQAKTDSQTAKSAAEAAASDAGSFNESAAQHASDAEEFATTAMQKAKEAANSAASVHPENLLQNANNLDDLTDKPAARQNLDVFSREEIADMLPGYLGQIDWQEMRTALEPGTAPRDGQEVDQTGIFADLYAKAVAGKLPTCTEAEWQADPLKRGCYVLTSSPGKMRLPDDNGTQPGSLKIPVHVGDGGVAANNGKMGASALPNVKGHIYGYSILGGLIPSAAGNIDGNNTKTTNALNIGRNAQVNGQNQYGANNADANYGSDLDLNLSRNEKMYQDGVTEIRPNRVQGCWTVRFAAKATNGGSIDALALATAIASGDSANAAAIAAVNARLDYALLDFGTMARSERKVLNNPFGANTPVEVVAEIQRTDLAGVLRWTETGWIYNSGNGTSFGTKAGYLEGVGVVVQCGSAELANTSVNTGDAYANHEYGNGGHVAPCPRSRKEDHSMRTIYVNQADNRSWSTTPVSFDGQTYPVIVPDDFTGGAMTHNRFTDEWVPDPAYVRTHADDVYDAEATRNQLKAEADDIMSGWVLDLNLGLISDEDKQKLIAWRLYVKALDALDLDTAPDIEWPTKPEA</sequence>
<evidence type="ECO:0000313" key="2">
    <source>
        <dbReference type="EMBL" id="VFS57687.1"/>
    </source>
</evidence>
<evidence type="ECO:0000256" key="1">
    <source>
        <dbReference type="SAM" id="MobiDB-lite"/>
    </source>
</evidence>
<gene>
    <name evidence="2" type="ORF">NCTC12993_00794</name>
</gene>
<dbReference type="Proteomes" id="UP000401081">
    <property type="component" value="Unassembled WGS sequence"/>
</dbReference>
<feature type="compositionally biased region" description="Low complexity" evidence="1">
    <location>
        <begin position="169"/>
        <end position="194"/>
    </location>
</feature>
<keyword evidence="3" id="KW-1185">Reference proteome</keyword>
<dbReference type="Pfam" id="PF02413">
    <property type="entry name" value="Caudo_TAP"/>
    <property type="match status" value="1"/>
</dbReference>